<organism evidence="1 2">
    <name type="scientific">Hyalangium minutum</name>
    <dbReference type="NCBI Taxonomy" id="394096"/>
    <lineage>
        <taxon>Bacteria</taxon>
        <taxon>Pseudomonadati</taxon>
        <taxon>Myxococcota</taxon>
        <taxon>Myxococcia</taxon>
        <taxon>Myxococcales</taxon>
        <taxon>Cystobacterineae</taxon>
        <taxon>Archangiaceae</taxon>
        <taxon>Hyalangium</taxon>
    </lineage>
</organism>
<sequence>MLFASLAGAAEETEAKQFDWPVQAFLLSDVPQIQEPGAVQTQASLRLRSTSDGAQIDAPLQGEVGLGHRLQLESEVEWSREREARTLDRGVSQVGVGVHVGLLESADSGFSLSSGLDGELARPEFSDDQWALYGRLLAFKRVGALGLNAVLRPGFAQTRQQQLEPRAELGLGAAWGSGVLVPMGELHAELGDENTLDAVGGLKLKPGKVVELGAGALVGRQGGEGVYGATTSLILDLGG</sequence>
<dbReference type="Proteomes" id="UP000028725">
    <property type="component" value="Unassembled WGS sequence"/>
</dbReference>
<keyword evidence="2" id="KW-1185">Reference proteome</keyword>
<comment type="caution">
    <text evidence="1">The sequence shown here is derived from an EMBL/GenBank/DDBJ whole genome shotgun (WGS) entry which is preliminary data.</text>
</comment>
<dbReference type="STRING" id="394096.DB31_4175"/>
<evidence type="ECO:0000313" key="1">
    <source>
        <dbReference type="EMBL" id="KFE62069.1"/>
    </source>
</evidence>
<name>A0A085W306_9BACT</name>
<dbReference type="AlphaFoldDB" id="A0A085W306"/>
<protein>
    <submittedName>
        <fullName evidence="1">Uncharacterized protein</fullName>
    </submittedName>
</protein>
<reference evidence="1 2" key="1">
    <citation type="submission" date="2014-04" db="EMBL/GenBank/DDBJ databases">
        <title>Genome assembly of Hyalangium minutum DSM 14724.</title>
        <authorList>
            <person name="Sharma G."/>
            <person name="Subramanian S."/>
        </authorList>
    </citation>
    <scope>NUCLEOTIDE SEQUENCE [LARGE SCALE GENOMIC DNA]</scope>
    <source>
        <strain evidence="1 2">DSM 14724</strain>
    </source>
</reference>
<gene>
    <name evidence="1" type="ORF">DB31_4175</name>
</gene>
<accession>A0A085W306</accession>
<evidence type="ECO:0000313" key="2">
    <source>
        <dbReference type="Proteomes" id="UP000028725"/>
    </source>
</evidence>
<dbReference type="EMBL" id="JMCB01000023">
    <property type="protein sequence ID" value="KFE62069.1"/>
    <property type="molecule type" value="Genomic_DNA"/>
</dbReference>
<proteinExistence type="predicted"/>